<gene>
    <name evidence="2" type="ORF">DYY88_21845</name>
</gene>
<dbReference type="OrthoDB" id="525795at2"/>
<reference evidence="2 3" key="1">
    <citation type="submission" date="2018-11" db="EMBL/GenBank/DDBJ databases">
        <title>Whole genome sequencing of an environmental sample.</title>
        <authorList>
            <person name="Sarangi A.N."/>
            <person name="Singh D."/>
            <person name="Tripathy S."/>
        </authorList>
    </citation>
    <scope>NUCLEOTIDE SEQUENCE [LARGE SCALE GENOMIC DNA]</scope>
    <source>
        <strain evidence="2 3">Lakshadweep</strain>
    </source>
</reference>
<dbReference type="Gene3D" id="3.30.450.40">
    <property type="match status" value="1"/>
</dbReference>
<dbReference type="Proteomes" id="UP000292459">
    <property type="component" value="Unassembled WGS sequence"/>
</dbReference>
<dbReference type="AlphaFoldDB" id="A0A4Q7E231"/>
<evidence type="ECO:0000313" key="2">
    <source>
        <dbReference type="EMBL" id="RZM75276.1"/>
    </source>
</evidence>
<keyword evidence="3" id="KW-1185">Reference proteome</keyword>
<evidence type="ECO:0000313" key="3">
    <source>
        <dbReference type="Proteomes" id="UP000292459"/>
    </source>
</evidence>
<organism evidence="2 3">
    <name type="scientific">Leptolyngbya iicbica LK</name>
    <dbReference type="NCBI Taxonomy" id="2294035"/>
    <lineage>
        <taxon>Bacteria</taxon>
        <taxon>Bacillati</taxon>
        <taxon>Cyanobacteriota</taxon>
        <taxon>Cyanophyceae</taxon>
        <taxon>Leptolyngbyales</taxon>
        <taxon>Leptolyngbyaceae</taxon>
        <taxon>Leptolyngbya group</taxon>
        <taxon>Leptolyngbya</taxon>
        <taxon>Leptolyngbya iicbica</taxon>
    </lineage>
</organism>
<dbReference type="EMBL" id="QVFV01000009">
    <property type="protein sequence ID" value="RZM75276.1"/>
    <property type="molecule type" value="Genomic_DNA"/>
</dbReference>
<name>A0A4Q7E231_9CYAN</name>
<dbReference type="SUPFAM" id="SSF55781">
    <property type="entry name" value="GAF domain-like"/>
    <property type="match status" value="1"/>
</dbReference>
<proteinExistence type="predicted"/>
<dbReference type="InterPro" id="IPR029016">
    <property type="entry name" value="GAF-like_dom_sf"/>
</dbReference>
<sequence>MPDGQAKQSPQFEPVTVPSWWSVLEHHSRLLVAAIDIATHRIEWTSDRFRQLVGMVDAPPSLGAAVLQRLSPDDQLWVRERIRRHILNAILTERYGQSDLLPSRWLHESLIVSVSSLDGDRARFVEFTVSSDRLQLLTLDPAVQAALDRCWPESPEAGEVLQQLQDAHSPLQAVLQLLNPQTYTASGVVLVEGMDVSDREVTQRLIHLLLDRESILQPRRFLQANTLLKRLFRATDSFILTAEDSNAALYLDLDKPEWTTHPLPADCLQESVLFKAASAGTVLNLKDLSVPCLSACEPMLRQRGAQSLLILPLVLKSVRLQDSPQLLGVVGVMSDQPDAFDAIDEHNGKTLAPALTIAMRQSVNERFIHIHESVRWRFEEEAERRSLGLPPAPITFREVYPLYGISDIRGSSNERNRAIQQDLLTQFRLALAIATAVYEATQTAFAAQFKQDLQATIEQLQQGITVDAEITLLRYLQENLEAHFDFFKTCGETVRSAIAAYDAAKDNEHDCVYDARSRYDQTVQHINLSLRDTWQRWQRTMQCVSPHYCDIEATDGIDHMIYAGSAIDQRFSSFHLRSLRYEQLRAVCACARTGFRLKAEHATDMDLTHLVLVQDSTVDITHDESTERLFDVRGTRDTRYEIVKKRIDKALDATTHDRITQPGCLTLVYSTNEEWKEYQEYLRYLQREGWVGSDIEQGAVEPLQGVTGLKFARVTVLDAPPQQDELQPMDASRNHHKAEV</sequence>
<feature type="region of interest" description="Disordered" evidence="1">
    <location>
        <begin position="720"/>
        <end position="740"/>
    </location>
</feature>
<comment type="caution">
    <text evidence="2">The sequence shown here is derived from an EMBL/GenBank/DDBJ whole genome shotgun (WGS) entry which is preliminary data.</text>
</comment>
<dbReference type="RefSeq" id="WP_130199557.1">
    <property type="nucleotide sequence ID" value="NZ_QVFV01000009.1"/>
</dbReference>
<protein>
    <submittedName>
        <fullName evidence="2">GAF domain-containing protein</fullName>
    </submittedName>
</protein>
<evidence type="ECO:0000256" key="1">
    <source>
        <dbReference type="SAM" id="MobiDB-lite"/>
    </source>
</evidence>
<accession>A0A4Q7E231</accession>